<feature type="transmembrane region" description="Helical" evidence="7">
    <location>
        <begin position="256"/>
        <end position="280"/>
    </location>
</feature>
<dbReference type="PROSITE" id="PS50928">
    <property type="entry name" value="ABC_TM1"/>
    <property type="match status" value="2"/>
</dbReference>
<evidence type="ECO:0000256" key="3">
    <source>
        <dbReference type="ARBA" id="ARBA00022475"/>
    </source>
</evidence>
<feature type="transmembrane region" description="Helical" evidence="7">
    <location>
        <begin position="12"/>
        <end position="32"/>
    </location>
</feature>
<feature type="domain" description="ABC transmembrane type-1" evidence="8">
    <location>
        <begin position="63"/>
        <end position="278"/>
    </location>
</feature>
<protein>
    <submittedName>
        <fullName evidence="9">ABC transporter permease</fullName>
    </submittedName>
</protein>
<dbReference type="CDD" id="cd06261">
    <property type="entry name" value="TM_PBP2"/>
    <property type="match status" value="1"/>
</dbReference>
<feature type="transmembrane region" description="Helical" evidence="7">
    <location>
        <begin position="534"/>
        <end position="557"/>
    </location>
</feature>
<evidence type="ECO:0000259" key="8">
    <source>
        <dbReference type="PROSITE" id="PS50928"/>
    </source>
</evidence>
<dbReference type="RefSeq" id="WP_188527213.1">
    <property type="nucleotide sequence ID" value="NZ_BMGI01000002.1"/>
</dbReference>
<evidence type="ECO:0000256" key="2">
    <source>
        <dbReference type="ARBA" id="ARBA00022448"/>
    </source>
</evidence>
<dbReference type="Gene3D" id="1.10.3720.10">
    <property type="entry name" value="MetI-like"/>
    <property type="match status" value="2"/>
</dbReference>
<keyword evidence="10" id="KW-1185">Reference proteome</keyword>
<feature type="transmembrane region" description="Helical" evidence="7">
    <location>
        <begin position="396"/>
        <end position="417"/>
    </location>
</feature>
<accession>A0ABQ1QLH4</accession>
<keyword evidence="2 7" id="KW-0813">Transport</keyword>
<dbReference type="PANTHER" id="PTHR30183">
    <property type="entry name" value="MOLYBDENUM TRANSPORT SYSTEM PERMEASE PROTEIN MODB"/>
    <property type="match status" value="1"/>
</dbReference>
<dbReference type="PANTHER" id="PTHR30183:SF6">
    <property type="entry name" value="INNER MEMBRANE ABC TRANSPORTER PERMEASE PROTEIN YNJC"/>
    <property type="match status" value="1"/>
</dbReference>
<evidence type="ECO:0000313" key="10">
    <source>
        <dbReference type="Proteomes" id="UP000617355"/>
    </source>
</evidence>
<feature type="transmembrane region" description="Helical" evidence="7">
    <location>
        <begin position="361"/>
        <end position="384"/>
    </location>
</feature>
<comment type="caution">
    <text evidence="9">The sequence shown here is derived from an EMBL/GenBank/DDBJ whole genome shotgun (WGS) entry which is preliminary data.</text>
</comment>
<comment type="similarity">
    <text evidence="7">Belongs to the binding-protein-dependent transport system permease family.</text>
</comment>
<evidence type="ECO:0000256" key="6">
    <source>
        <dbReference type="ARBA" id="ARBA00023136"/>
    </source>
</evidence>
<dbReference type="InterPro" id="IPR035906">
    <property type="entry name" value="MetI-like_sf"/>
</dbReference>
<evidence type="ECO:0000256" key="4">
    <source>
        <dbReference type="ARBA" id="ARBA00022692"/>
    </source>
</evidence>
<gene>
    <name evidence="9" type="ORF">GCM10011358_17130</name>
</gene>
<name>A0ABQ1QLH4_9RHOB</name>
<dbReference type="EMBL" id="BMGI01000002">
    <property type="protein sequence ID" value="GGD33645.1"/>
    <property type="molecule type" value="Genomic_DNA"/>
</dbReference>
<reference evidence="10" key="1">
    <citation type="journal article" date="2019" name="Int. J. Syst. Evol. Microbiol.">
        <title>The Global Catalogue of Microorganisms (GCM) 10K type strain sequencing project: providing services to taxonomists for standard genome sequencing and annotation.</title>
        <authorList>
            <consortium name="The Broad Institute Genomics Platform"/>
            <consortium name="The Broad Institute Genome Sequencing Center for Infectious Disease"/>
            <person name="Wu L."/>
            <person name="Ma J."/>
        </authorList>
    </citation>
    <scope>NUCLEOTIDE SEQUENCE [LARGE SCALE GENOMIC DNA]</scope>
    <source>
        <strain evidence="10">CGMCC 1.12922</strain>
    </source>
</reference>
<evidence type="ECO:0000256" key="7">
    <source>
        <dbReference type="RuleBase" id="RU363032"/>
    </source>
</evidence>
<feature type="transmembrane region" description="Helical" evidence="7">
    <location>
        <begin position="207"/>
        <end position="224"/>
    </location>
</feature>
<dbReference type="InterPro" id="IPR000515">
    <property type="entry name" value="MetI-like"/>
</dbReference>
<keyword evidence="3" id="KW-1003">Cell membrane</keyword>
<evidence type="ECO:0000313" key="9">
    <source>
        <dbReference type="EMBL" id="GGD33645.1"/>
    </source>
</evidence>
<feature type="transmembrane region" description="Helical" evidence="7">
    <location>
        <begin position="429"/>
        <end position="449"/>
    </location>
</feature>
<feature type="domain" description="ABC transmembrane type-1" evidence="8">
    <location>
        <begin position="362"/>
        <end position="553"/>
    </location>
</feature>
<feature type="transmembrane region" description="Helical" evidence="7">
    <location>
        <begin position="69"/>
        <end position="92"/>
    </location>
</feature>
<dbReference type="SUPFAM" id="SSF161098">
    <property type="entry name" value="MetI-like"/>
    <property type="match status" value="2"/>
</dbReference>
<keyword evidence="6 7" id="KW-0472">Membrane</keyword>
<feature type="transmembrane region" description="Helical" evidence="7">
    <location>
        <begin position="104"/>
        <end position="126"/>
    </location>
</feature>
<evidence type="ECO:0000256" key="1">
    <source>
        <dbReference type="ARBA" id="ARBA00004651"/>
    </source>
</evidence>
<evidence type="ECO:0000256" key="5">
    <source>
        <dbReference type="ARBA" id="ARBA00022989"/>
    </source>
</evidence>
<keyword evidence="4 7" id="KW-0812">Transmembrane</keyword>
<keyword evidence="5 7" id="KW-1133">Transmembrane helix</keyword>
<proteinExistence type="inferred from homology"/>
<comment type="subcellular location">
    <subcellularLocation>
        <location evidence="1 7">Cell membrane</location>
        <topology evidence="1 7">Multi-pass membrane protein</topology>
    </subcellularLocation>
</comment>
<sequence length="569" mass="59335">MRVAPEGRGLRALVLAALAFGLIGPIAAGLWATARAGFGVMPVIGATEASLAPWSALFALPGLATSLKVTAFTGIVSTLLSLILALALTAALQPRLTGGRAARLLAPFLAIPHAALAIGLAFVLTPSGWIARLLAPILGLDRPPDIALVGDPWGIALILGLMLKEVPFLMLVSLAGLTQIPLAQHLAAGRSLGYGRAAVWLKLIVPQLWPLIRLPVMVVLAYALSTVEMGLILGPSNPPVLAVLLTRLFFAPDTALLLPASAGALLQGGLVAAAFALLWLTERALAMAGRFWLCRGGRGHGLDPILPLARGLGMIAAALGALAMLALLTWSFAWRWPWPAALPESWSLRAWTGAAPGLARALGLTLALALATTALSLALAVAWLEGEDRARSPRAPWAEALIYLPLLVPQIGFLYGLNVLFLRLGLSGGLAAVIWAQALFVFPYVMITLSDPWRALDPRLARAAASLGAGPWRRLFTVKLPVLIAPILTAAAIGVAVSVAQYLPTLFMGAGRIATLTTEAVTLSSGSDRRVTGAYATLQTALPLAAYAAAFLVPALLHRDRRALRGGGA</sequence>
<organism evidence="9 10">
    <name type="scientific">Sinisalibacter lacisalsi</name>
    <dbReference type="NCBI Taxonomy" id="1526570"/>
    <lineage>
        <taxon>Bacteria</taxon>
        <taxon>Pseudomonadati</taxon>
        <taxon>Pseudomonadota</taxon>
        <taxon>Alphaproteobacteria</taxon>
        <taxon>Rhodobacterales</taxon>
        <taxon>Roseobacteraceae</taxon>
        <taxon>Sinisalibacter</taxon>
    </lineage>
</organism>
<feature type="transmembrane region" description="Helical" evidence="7">
    <location>
        <begin position="312"/>
        <end position="333"/>
    </location>
</feature>
<dbReference type="Proteomes" id="UP000617355">
    <property type="component" value="Unassembled WGS sequence"/>
</dbReference>
<dbReference type="Pfam" id="PF00528">
    <property type="entry name" value="BPD_transp_1"/>
    <property type="match status" value="1"/>
</dbReference>
<feature type="transmembrane region" description="Helical" evidence="7">
    <location>
        <begin position="482"/>
        <end position="503"/>
    </location>
</feature>